<organism evidence="2 3">
    <name type="scientific">Cuscuta europaea</name>
    <name type="common">European dodder</name>
    <dbReference type="NCBI Taxonomy" id="41803"/>
    <lineage>
        <taxon>Eukaryota</taxon>
        <taxon>Viridiplantae</taxon>
        <taxon>Streptophyta</taxon>
        <taxon>Embryophyta</taxon>
        <taxon>Tracheophyta</taxon>
        <taxon>Spermatophyta</taxon>
        <taxon>Magnoliopsida</taxon>
        <taxon>eudicotyledons</taxon>
        <taxon>Gunneridae</taxon>
        <taxon>Pentapetalae</taxon>
        <taxon>asterids</taxon>
        <taxon>lamiids</taxon>
        <taxon>Solanales</taxon>
        <taxon>Convolvulaceae</taxon>
        <taxon>Cuscuteae</taxon>
        <taxon>Cuscuta</taxon>
        <taxon>Cuscuta subgen. Cuscuta</taxon>
    </lineage>
</organism>
<feature type="domain" description="Retroviral polymerase SH3-like" evidence="1">
    <location>
        <begin position="17"/>
        <end position="77"/>
    </location>
</feature>
<dbReference type="OrthoDB" id="1751374at2759"/>
<dbReference type="InterPro" id="IPR057670">
    <property type="entry name" value="SH3_retrovirus"/>
</dbReference>
<reference evidence="2" key="1">
    <citation type="submission" date="2022-07" db="EMBL/GenBank/DDBJ databases">
        <authorList>
            <person name="Macas J."/>
            <person name="Novak P."/>
            <person name="Neumann P."/>
        </authorList>
    </citation>
    <scope>NUCLEOTIDE SEQUENCE</scope>
</reference>
<dbReference type="EMBL" id="CAMAPE010000019">
    <property type="protein sequence ID" value="CAH9086651.1"/>
    <property type="molecule type" value="Genomic_DNA"/>
</dbReference>
<name>A0A9P1E8P1_CUSEU</name>
<dbReference type="Pfam" id="PF25597">
    <property type="entry name" value="SH3_retrovirus"/>
    <property type="match status" value="1"/>
</dbReference>
<dbReference type="AlphaFoldDB" id="A0A9P1E8P1"/>
<gene>
    <name evidence="2" type="ORF">CEURO_LOCUS9716</name>
</gene>
<evidence type="ECO:0000313" key="2">
    <source>
        <dbReference type="EMBL" id="CAH9086651.1"/>
    </source>
</evidence>
<accession>A0A9P1E8P1</accession>
<protein>
    <recommendedName>
        <fullName evidence="1">Retroviral polymerase SH3-like domain-containing protein</fullName>
    </recommendedName>
</protein>
<keyword evidence="3" id="KW-1185">Reference proteome</keyword>
<evidence type="ECO:0000313" key="3">
    <source>
        <dbReference type="Proteomes" id="UP001152484"/>
    </source>
</evidence>
<dbReference type="Proteomes" id="UP001152484">
    <property type="component" value="Unassembled WGS sequence"/>
</dbReference>
<sequence>MWSGVKPNISHLRPFGCAAYVHVSQVKLQPKALKCVMLGYPEGVKGYKLLVVQPGADKCIVSRDVTFNECDFPFKRTDTVLSKSADASDGNFFESLDNDDSANEEDHSGILHNAAYEYSESETEQNDNLNGGEQVVVSSDSQGETSVDVLAHTFSARFKVYSLENMCCIKHNFIMTLLITMCID</sequence>
<comment type="caution">
    <text evidence="2">The sequence shown here is derived from an EMBL/GenBank/DDBJ whole genome shotgun (WGS) entry which is preliminary data.</text>
</comment>
<proteinExistence type="predicted"/>
<evidence type="ECO:0000259" key="1">
    <source>
        <dbReference type="Pfam" id="PF25597"/>
    </source>
</evidence>